<proteinExistence type="predicted"/>
<comment type="caution">
    <text evidence="2">The sequence shown here is derived from an EMBL/GenBank/DDBJ whole genome shotgun (WGS) entry which is preliminary data.</text>
</comment>
<reference evidence="2 3" key="1">
    <citation type="journal article" date="2024" name="Microbiol. Resour. Announc.">
        <title>Genome annotations for the ascomycete fungi Trichoderma harzianum, Trichoderma aggressivum, and Purpureocillium lilacinum.</title>
        <authorList>
            <person name="Beijen E.P.W."/>
            <person name="Ohm R.A."/>
        </authorList>
    </citation>
    <scope>NUCLEOTIDE SEQUENCE [LARGE SCALE GENOMIC DNA]</scope>
    <source>
        <strain evidence="2 3">CBS 150709</strain>
    </source>
</reference>
<keyword evidence="3" id="KW-1185">Reference proteome</keyword>
<name>A0ABR0C1Y5_PURLI</name>
<accession>A0ABR0C1Y5</accession>
<dbReference type="Proteomes" id="UP001287286">
    <property type="component" value="Unassembled WGS sequence"/>
</dbReference>
<evidence type="ECO:0000313" key="2">
    <source>
        <dbReference type="EMBL" id="KAK4089718.1"/>
    </source>
</evidence>
<evidence type="ECO:0000256" key="1">
    <source>
        <dbReference type="SAM" id="MobiDB-lite"/>
    </source>
</evidence>
<feature type="region of interest" description="Disordered" evidence="1">
    <location>
        <begin position="1"/>
        <end position="33"/>
    </location>
</feature>
<protein>
    <submittedName>
        <fullName evidence="2">Uncharacterized protein</fullName>
    </submittedName>
</protein>
<organism evidence="2 3">
    <name type="scientific">Purpureocillium lilacinum</name>
    <name type="common">Paecilomyces lilacinus</name>
    <dbReference type="NCBI Taxonomy" id="33203"/>
    <lineage>
        <taxon>Eukaryota</taxon>
        <taxon>Fungi</taxon>
        <taxon>Dikarya</taxon>
        <taxon>Ascomycota</taxon>
        <taxon>Pezizomycotina</taxon>
        <taxon>Sordariomycetes</taxon>
        <taxon>Hypocreomycetidae</taxon>
        <taxon>Hypocreales</taxon>
        <taxon>Ophiocordycipitaceae</taxon>
        <taxon>Purpureocillium</taxon>
    </lineage>
</organism>
<dbReference type="EMBL" id="JAWRVI010000018">
    <property type="protein sequence ID" value="KAK4089718.1"/>
    <property type="molecule type" value="Genomic_DNA"/>
</dbReference>
<gene>
    <name evidence="2" type="ORF">Purlil1_5821</name>
</gene>
<feature type="compositionally biased region" description="Polar residues" evidence="1">
    <location>
        <begin position="1"/>
        <end position="11"/>
    </location>
</feature>
<sequence length="165" mass="17458">MTPRGHTSANNNPPPVLAKSIAAGDPGRSVGSVDVAGDMPRSAHVSRPQAAKVARWSTFAATNQQGPMWPGGLCEVRPFATTLASPPPLCLLPLRNASQRGRVGWDIGYRIPDAEAEAKKGRARGSASRIGPLDRPRLMLLRVESPDSPFWGGAFCVPSRRGAVS</sequence>
<evidence type="ECO:0000313" key="3">
    <source>
        <dbReference type="Proteomes" id="UP001287286"/>
    </source>
</evidence>